<accession>A0AAN7HE92</accession>
<keyword evidence="2" id="KW-1185">Reference proteome</keyword>
<evidence type="ECO:0008006" key="3">
    <source>
        <dbReference type="Google" id="ProtNLM"/>
    </source>
</evidence>
<comment type="caution">
    <text evidence="1">The sequence shown here is derived from an EMBL/GenBank/DDBJ whole genome shotgun (WGS) entry which is preliminary data.</text>
</comment>
<evidence type="ECO:0000313" key="2">
    <source>
        <dbReference type="Proteomes" id="UP001303760"/>
    </source>
</evidence>
<dbReference type="EMBL" id="MU860092">
    <property type="protein sequence ID" value="KAK4238520.1"/>
    <property type="molecule type" value="Genomic_DNA"/>
</dbReference>
<evidence type="ECO:0000313" key="1">
    <source>
        <dbReference type="EMBL" id="KAK4238520.1"/>
    </source>
</evidence>
<sequence length="190" mass="21773">MVLATVLRGFKIPLIMLNRFLDVNGEAHIDNKYLSDDLSDFDDAAALLSTKLGHDTNIRIFIPHLEDHDESEYVYVAYAWVTAYAQRKIDMARELPDTPPPGFAELRHEILEEESLLQVEGCRGQEGEDISAALYVIVAEDTKFPVWKPFLRDSDLKCALCEQTVDDWHDLQDHRIVFHGYVETDALPHF</sequence>
<organism evidence="1 2">
    <name type="scientific">Achaetomium macrosporum</name>
    <dbReference type="NCBI Taxonomy" id="79813"/>
    <lineage>
        <taxon>Eukaryota</taxon>
        <taxon>Fungi</taxon>
        <taxon>Dikarya</taxon>
        <taxon>Ascomycota</taxon>
        <taxon>Pezizomycotina</taxon>
        <taxon>Sordariomycetes</taxon>
        <taxon>Sordariomycetidae</taxon>
        <taxon>Sordariales</taxon>
        <taxon>Chaetomiaceae</taxon>
        <taxon>Achaetomium</taxon>
    </lineage>
</organism>
<reference evidence="1" key="2">
    <citation type="submission" date="2023-05" db="EMBL/GenBank/DDBJ databases">
        <authorList>
            <consortium name="Lawrence Berkeley National Laboratory"/>
            <person name="Steindorff A."/>
            <person name="Hensen N."/>
            <person name="Bonometti L."/>
            <person name="Westerberg I."/>
            <person name="Brannstrom I.O."/>
            <person name="Guillou S."/>
            <person name="Cros-Aarteil S."/>
            <person name="Calhoun S."/>
            <person name="Haridas S."/>
            <person name="Kuo A."/>
            <person name="Mondo S."/>
            <person name="Pangilinan J."/>
            <person name="Riley R."/>
            <person name="Labutti K."/>
            <person name="Andreopoulos B."/>
            <person name="Lipzen A."/>
            <person name="Chen C."/>
            <person name="Yanf M."/>
            <person name="Daum C."/>
            <person name="Ng V."/>
            <person name="Clum A."/>
            <person name="Ohm R."/>
            <person name="Martin F."/>
            <person name="Silar P."/>
            <person name="Natvig D."/>
            <person name="Lalanne C."/>
            <person name="Gautier V."/>
            <person name="Ament-Velasquez S.L."/>
            <person name="Kruys A."/>
            <person name="Hutchinson M.I."/>
            <person name="Powell A.J."/>
            <person name="Barry K."/>
            <person name="Miller A.N."/>
            <person name="Grigoriev I.V."/>
            <person name="Debuchy R."/>
            <person name="Gladieux P."/>
            <person name="Thoren M.H."/>
            <person name="Johannesson H."/>
        </authorList>
    </citation>
    <scope>NUCLEOTIDE SEQUENCE</scope>
    <source>
        <strain evidence="1">CBS 532.94</strain>
    </source>
</reference>
<reference evidence="1" key="1">
    <citation type="journal article" date="2023" name="Mol. Phylogenet. Evol.">
        <title>Genome-scale phylogeny and comparative genomics of the fungal order Sordariales.</title>
        <authorList>
            <person name="Hensen N."/>
            <person name="Bonometti L."/>
            <person name="Westerberg I."/>
            <person name="Brannstrom I.O."/>
            <person name="Guillou S."/>
            <person name="Cros-Aarteil S."/>
            <person name="Calhoun S."/>
            <person name="Haridas S."/>
            <person name="Kuo A."/>
            <person name="Mondo S."/>
            <person name="Pangilinan J."/>
            <person name="Riley R."/>
            <person name="LaButti K."/>
            <person name="Andreopoulos B."/>
            <person name="Lipzen A."/>
            <person name="Chen C."/>
            <person name="Yan M."/>
            <person name="Daum C."/>
            <person name="Ng V."/>
            <person name="Clum A."/>
            <person name="Steindorff A."/>
            <person name="Ohm R.A."/>
            <person name="Martin F."/>
            <person name="Silar P."/>
            <person name="Natvig D.O."/>
            <person name="Lalanne C."/>
            <person name="Gautier V."/>
            <person name="Ament-Velasquez S.L."/>
            <person name="Kruys A."/>
            <person name="Hutchinson M.I."/>
            <person name="Powell A.J."/>
            <person name="Barry K."/>
            <person name="Miller A.N."/>
            <person name="Grigoriev I.V."/>
            <person name="Debuchy R."/>
            <person name="Gladieux P."/>
            <person name="Hiltunen Thoren M."/>
            <person name="Johannesson H."/>
        </authorList>
    </citation>
    <scope>NUCLEOTIDE SEQUENCE</scope>
    <source>
        <strain evidence="1">CBS 532.94</strain>
    </source>
</reference>
<dbReference type="AlphaFoldDB" id="A0AAN7HE92"/>
<gene>
    <name evidence="1" type="ORF">C8A03DRAFT_15017</name>
</gene>
<protein>
    <recommendedName>
        <fullName evidence="3">C2H2-type domain-containing protein</fullName>
    </recommendedName>
</protein>
<proteinExistence type="predicted"/>
<dbReference type="Proteomes" id="UP001303760">
    <property type="component" value="Unassembled WGS sequence"/>
</dbReference>
<name>A0AAN7HE92_9PEZI</name>